<organism evidence="1 2">
    <name type="scientific">Keguizhuia sedimenti</name>
    <dbReference type="NCBI Taxonomy" id="3064264"/>
    <lineage>
        <taxon>Bacteria</taxon>
        <taxon>Pseudomonadati</taxon>
        <taxon>Pseudomonadota</taxon>
        <taxon>Betaproteobacteria</taxon>
        <taxon>Burkholderiales</taxon>
        <taxon>Oxalobacteraceae</taxon>
        <taxon>Keguizhuia</taxon>
    </lineage>
</organism>
<evidence type="ECO:0000313" key="1">
    <source>
        <dbReference type="EMBL" id="MDQ9171415.1"/>
    </source>
</evidence>
<dbReference type="EMBL" id="JAUYVH010000009">
    <property type="protein sequence ID" value="MDQ9171415.1"/>
    <property type="molecule type" value="Genomic_DNA"/>
</dbReference>
<keyword evidence="2" id="KW-1185">Reference proteome</keyword>
<gene>
    <name evidence="1" type="ORF">Q8A64_13455</name>
</gene>
<name>A0ABU1BQY7_9BURK</name>
<evidence type="ECO:0000313" key="2">
    <source>
        <dbReference type="Proteomes" id="UP001225596"/>
    </source>
</evidence>
<reference evidence="1 2" key="1">
    <citation type="submission" date="2023-08" db="EMBL/GenBank/DDBJ databases">
        <title>Oxalobacteraceae gen .nov., isolated from river sludge outside the plant.</title>
        <authorList>
            <person name="Zhao S.Y."/>
        </authorList>
    </citation>
    <scope>NUCLEOTIDE SEQUENCE [LARGE SCALE GENOMIC DNA]</scope>
    <source>
        <strain evidence="1 2">R-40</strain>
    </source>
</reference>
<dbReference type="RefSeq" id="WP_338437354.1">
    <property type="nucleotide sequence ID" value="NZ_JAUYVH010000009.1"/>
</dbReference>
<protein>
    <submittedName>
        <fullName evidence="1">Uncharacterized protein</fullName>
    </submittedName>
</protein>
<dbReference type="Proteomes" id="UP001225596">
    <property type="component" value="Unassembled WGS sequence"/>
</dbReference>
<comment type="caution">
    <text evidence="1">The sequence shown here is derived from an EMBL/GenBank/DDBJ whole genome shotgun (WGS) entry which is preliminary data.</text>
</comment>
<sequence length="52" mass="5755">MQTNERPVAAGEKDYLTDVSRPFALNDQVVFTNYPGGMGNDVEPPITRSRIS</sequence>
<accession>A0ABU1BQY7</accession>
<proteinExistence type="predicted"/>